<dbReference type="AlphaFoldDB" id="A0A4C1V8Z5"/>
<dbReference type="GO" id="GO:0046983">
    <property type="term" value="F:protein dimerization activity"/>
    <property type="evidence" value="ECO:0007669"/>
    <property type="project" value="InterPro"/>
</dbReference>
<dbReference type="EMBL" id="BGZK01000285">
    <property type="protein sequence ID" value="GBP34205.1"/>
    <property type="molecule type" value="Genomic_DNA"/>
</dbReference>
<organism evidence="2 3">
    <name type="scientific">Eumeta variegata</name>
    <name type="common">Bagworm moth</name>
    <name type="synonym">Eumeta japonica</name>
    <dbReference type="NCBI Taxonomy" id="151549"/>
    <lineage>
        <taxon>Eukaryota</taxon>
        <taxon>Metazoa</taxon>
        <taxon>Ecdysozoa</taxon>
        <taxon>Arthropoda</taxon>
        <taxon>Hexapoda</taxon>
        <taxon>Insecta</taxon>
        <taxon>Pterygota</taxon>
        <taxon>Neoptera</taxon>
        <taxon>Endopterygota</taxon>
        <taxon>Lepidoptera</taxon>
        <taxon>Glossata</taxon>
        <taxon>Ditrysia</taxon>
        <taxon>Tineoidea</taxon>
        <taxon>Psychidae</taxon>
        <taxon>Oiketicinae</taxon>
        <taxon>Eumeta</taxon>
    </lineage>
</organism>
<evidence type="ECO:0000313" key="2">
    <source>
        <dbReference type="EMBL" id="GBP34205.1"/>
    </source>
</evidence>
<dbReference type="Proteomes" id="UP000299102">
    <property type="component" value="Unassembled WGS sequence"/>
</dbReference>
<sequence length="117" mass="13663">MASCSTLESHRRNDEQRERAREFAARAVRARPSRRPMHGGRHHRSTSTHNNEPPRVCAPAVPAYSLTRKSALGRASLEERFLHNKNECIRRFRFNSLFDQLKRRVPATRDKECVLKQ</sequence>
<proteinExistence type="predicted"/>
<feature type="compositionally biased region" description="Basic and acidic residues" evidence="1">
    <location>
        <begin position="8"/>
        <end position="24"/>
    </location>
</feature>
<protein>
    <submittedName>
        <fullName evidence="2">Uncharacterized protein</fullName>
    </submittedName>
</protein>
<dbReference type="SUPFAM" id="SSF47459">
    <property type="entry name" value="HLH, helix-loop-helix DNA-binding domain"/>
    <property type="match status" value="1"/>
</dbReference>
<gene>
    <name evidence="2" type="ORF">EVAR_30758_1</name>
</gene>
<dbReference type="InterPro" id="IPR036638">
    <property type="entry name" value="HLH_DNA-bd_sf"/>
</dbReference>
<feature type="compositionally biased region" description="Basic residues" evidence="1">
    <location>
        <begin position="28"/>
        <end position="46"/>
    </location>
</feature>
<evidence type="ECO:0000313" key="3">
    <source>
        <dbReference type="Proteomes" id="UP000299102"/>
    </source>
</evidence>
<reference evidence="2 3" key="1">
    <citation type="journal article" date="2019" name="Commun. Biol.">
        <title>The bagworm genome reveals a unique fibroin gene that provides high tensile strength.</title>
        <authorList>
            <person name="Kono N."/>
            <person name="Nakamura H."/>
            <person name="Ohtoshi R."/>
            <person name="Tomita M."/>
            <person name="Numata K."/>
            <person name="Arakawa K."/>
        </authorList>
    </citation>
    <scope>NUCLEOTIDE SEQUENCE [LARGE SCALE GENOMIC DNA]</scope>
</reference>
<evidence type="ECO:0000256" key="1">
    <source>
        <dbReference type="SAM" id="MobiDB-lite"/>
    </source>
</evidence>
<accession>A0A4C1V8Z5</accession>
<feature type="region of interest" description="Disordered" evidence="1">
    <location>
        <begin position="1"/>
        <end position="58"/>
    </location>
</feature>
<name>A0A4C1V8Z5_EUMVA</name>
<keyword evidence="3" id="KW-1185">Reference proteome</keyword>
<comment type="caution">
    <text evidence="2">The sequence shown here is derived from an EMBL/GenBank/DDBJ whole genome shotgun (WGS) entry which is preliminary data.</text>
</comment>